<keyword evidence="2" id="KW-1185">Reference proteome</keyword>
<evidence type="ECO:0000313" key="2">
    <source>
        <dbReference type="Proteomes" id="UP000636709"/>
    </source>
</evidence>
<proteinExistence type="predicted"/>
<comment type="caution">
    <text evidence="1">The sequence shown here is derived from an EMBL/GenBank/DDBJ whole genome shotgun (WGS) entry which is preliminary data.</text>
</comment>
<dbReference type="Proteomes" id="UP000636709">
    <property type="component" value="Unassembled WGS sequence"/>
</dbReference>
<organism evidence="1 2">
    <name type="scientific">Digitaria exilis</name>
    <dbReference type="NCBI Taxonomy" id="1010633"/>
    <lineage>
        <taxon>Eukaryota</taxon>
        <taxon>Viridiplantae</taxon>
        <taxon>Streptophyta</taxon>
        <taxon>Embryophyta</taxon>
        <taxon>Tracheophyta</taxon>
        <taxon>Spermatophyta</taxon>
        <taxon>Magnoliopsida</taxon>
        <taxon>Liliopsida</taxon>
        <taxon>Poales</taxon>
        <taxon>Poaceae</taxon>
        <taxon>PACMAD clade</taxon>
        <taxon>Panicoideae</taxon>
        <taxon>Panicodae</taxon>
        <taxon>Paniceae</taxon>
        <taxon>Anthephorinae</taxon>
        <taxon>Digitaria</taxon>
    </lineage>
</organism>
<dbReference type="EMBL" id="JACEFO010002300">
    <property type="protein sequence ID" value="KAF8667306.1"/>
    <property type="molecule type" value="Genomic_DNA"/>
</dbReference>
<reference evidence="1" key="1">
    <citation type="submission" date="2020-07" db="EMBL/GenBank/DDBJ databases">
        <title>Genome sequence and genetic diversity analysis of an under-domesticated orphan crop, white fonio (Digitaria exilis).</title>
        <authorList>
            <person name="Bennetzen J.L."/>
            <person name="Chen S."/>
            <person name="Ma X."/>
            <person name="Wang X."/>
            <person name="Yssel A.E.J."/>
            <person name="Chaluvadi S.R."/>
            <person name="Johnson M."/>
            <person name="Gangashetty P."/>
            <person name="Hamidou F."/>
            <person name="Sanogo M.D."/>
            <person name="Zwaenepoel A."/>
            <person name="Wallace J."/>
            <person name="Van De Peer Y."/>
            <person name="Van Deynze A."/>
        </authorList>
    </citation>
    <scope>NUCLEOTIDE SEQUENCE</scope>
    <source>
        <tissue evidence="1">Leaves</tissue>
    </source>
</reference>
<name>A0A835E3Q2_9POAL</name>
<dbReference type="AlphaFoldDB" id="A0A835E3Q2"/>
<dbReference type="OrthoDB" id="700885at2759"/>
<protein>
    <submittedName>
        <fullName evidence="1">Uncharacterized protein</fullName>
    </submittedName>
</protein>
<sequence length="56" mass="6331">MGAWLLWKHRNFCVFEGVNPCMDDLLRAIKDEEHLWCMVGARRLASLSVGQAEVAG</sequence>
<accession>A0A835E3Q2</accession>
<evidence type="ECO:0000313" key="1">
    <source>
        <dbReference type="EMBL" id="KAF8667306.1"/>
    </source>
</evidence>
<gene>
    <name evidence="1" type="ORF">HU200_052980</name>
</gene>